<name>A0A9X1Z917_9GAMM</name>
<dbReference type="RefSeq" id="WP_248948958.1">
    <property type="nucleotide sequence ID" value="NZ_JAKILB010000002.1"/>
</dbReference>
<protein>
    <submittedName>
        <fullName evidence="2">Glycine zipper family protein</fullName>
    </submittedName>
</protein>
<feature type="signal peptide" evidence="1">
    <location>
        <begin position="1"/>
        <end position="19"/>
    </location>
</feature>
<organism evidence="2 3">
    <name type="scientific">Shewanella pneumatophori</name>
    <dbReference type="NCBI Taxonomy" id="314092"/>
    <lineage>
        <taxon>Bacteria</taxon>
        <taxon>Pseudomonadati</taxon>
        <taxon>Pseudomonadota</taxon>
        <taxon>Gammaproteobacteria</taxon>
        <taxon>Alteromonadales</taxon>
        <taxon>Shewanellaceae</taxon>
        <taxon>Shewanella</taxon>
    </lineage>
</organism>
<sequence length="129" mass="13571">MKRHLLLLSVLFAPMSVFANIIVDKTGVDEKDYVYDLHQCTELSTQVQKQQTEGSAIGSAAKGAAIGSAGKAIAGGSGTDGAKQGAAIGLGVGVLSKGRERRNNQAAYTNEQNMVIKNCMINRGYVVLN</sequence>
<feature type="chain" id="PRO_5040864382" evidence="1">
    <location>
        <begin position="20"/>
        <end position="129"/>
    </location>
</feature>
<keyword evidence="3" id="KW-1185">Reference proteome</keyword>
<evidence type="ECO:0000256" key="1">
    <source>
        <dbReference type="SAM" id="SignalP"/>
    </source>
</evidence>
<proteinExistence type="predicted"/>
<dbReference type="EMBL" id="JAKILB010000002">
    <property type="protein sequence ID" value="MCL1137844.1"/>
    <property type="molecule type" value="Genomic_DNA"/>
</dbReference>
<evidence type="ECO:0000313" key="3">
    <source>
        <dbReference type="Proteomes" id="UP001139293"/>
    </source>
</evidence>
<gene>
    <name evidence="2" type="ORF">L2740_04685</name>
</gene>
<evidence type="ECO:0000313" key="2">
    <source>
        <dbReference type="EMBL" id="MCL1137844.1"/>
    </source>
</evidence>
<comment type="caution">
    <text evidence="2">The sequence shown here is derived from an EMBL/GenBank/DDBJ whole genome shotgun (WGS) entry which is preliminary data.</text>
</comment>
<dbReference type="Proteomes" id="UP001139293">
    <property type="component" value="Unassembled WGS sequence"/>
</dbReference>
<keyword evidence="1" id="KW-0732">Signal</keyword>
<accession>A0A9X1Z917</accession>
<reference evidence="2" key="1">
    <citation type="submission" date="2022-01" db="EMBL/GenBank/DDBJ databases">
        <title>Whole genome-based taxonomy of the Shewanellaceae.</title>
        <authorList>
            <person name="Martin-Rodriguez A.J."/>
        </authorList>
    </citation>
    <scope>NUCLEOTIDE SEQUENCE</scope>
    <source>
        <strain evidence="2">KCTC 23973</strain>
    </source>
</reference>
<dbReference type="AlphaFoldDB" id="A0A9X1Z917"/>